<gene>
    <name evidence="1" type="ORF">PsorP6_004287</name>
</gene>
<keyword evidence="2" id="KW-1185">Reference proteome</keyword>
<evidence type="ECO:0000313" key="1">
    <source>
        <dbReference type="EMBL" id="KAI9907289.1"/>
    </source>
</evidence>
<dbReference type="Proteomes" id="UP001163321">
    <property type="component" value="Chromosome 8"/>
</dbReference>
<protein>
    <submittedName>
        <fullName evidence="1">Uncharacterized protein</fullName>
    </submittedName>
</protein>
<proteinExistence type="predicted"/>
<comment type="caution">
    <text evidence="1">The sequence shown here is derived from an EMBL/GenBank/DDBJ whole genome shotgun (WGS) entry which is preliminary data.</text>
</comment>
<sequence length="472" mass="52094">MYSGDVAHIYNPYPDPLEYGPPKRIIREEQHIGEMVAASKKRLTWRFTLGESDRTHEVVLIHSVMSYKKAMLGDWSFTMILDGLKLVMEVRINEKESDDIPKYDFLIDRVPFRRWDVYRRKKHTIAYAHSNASSGSKHFVFKPSSMLMLFLCLIDAYGKHWWGPNGAVPSSQNEQPYGSYSTREVANVSSCSPYKSRSPTSDHTQILGHQRARFRTSSAQSNGRTCSFSGPQNGQQDLSGEQLHNQQRASLRDQSNPLTSRRPHSPSSSGVPELKKQPDINLIDDLGPSVSVSAQSLLFDPLAGVSTAPIEAPAEILNEKLSSTRDLTATSAAQQQLANRPIATVSQYVDPFASVAKPVMAEPFGSVSLDPLATSNVCTYQQRQQIPQIPPSSINLTMGYQQHPMVIAMGAPMGGLAINQQVVGGPSTRQQLAARTDVNNISQLLDPASVQTRQQDEKGKSIDIDAFAGVGR</sequence>
<organism evidence="1 2">
    <name type="scientific">Peronosclerospora sorghi</name>
    <dbReference type="NCBI Taxonomy" id="230839"/>
    <lineage>
        <taxon>Eukaryota</taxon>
        <taxon>Sar</taxon>
        <taxon>Stramenopiles</taxon>
        <taxon>Oomycota</taxon>
        <taxon>Peronosporomycetes</taxon>
        <taxon>Peronosporales</taxon>
        <taxon>Peronosporaceae</taxon>
        <taxon>Peronosclerospora</taxon>
    </lineage>
</organism>
<name>A0ACC0VLB2_9STRA</name>
<dbReference type="EMBL" id="CM047587">
    <property type="protein sequence ID" value="KAI9907289.1"/>
    <property type="molecule type" value="Genomic_DNA"/>
</dbReference>
<reference evidence="1 2" key="1">
    <citation type="journal article" date="2022" name="bioRxiv">
        <title>The genome of the oomycete Peronosclerospora sorghi, a cosmopolitan pathogen of maize and sorghum, is inflated with dispersed pseudogenes.</title>
        <authorList>
            <person name="Fletcher K."/>
            <person name="Martin F."/>
            <person name="Isakeit T."/>
            <person name="Cavanaugh K."/>
            <person name="Magill C."/>
            <person name="Michelmore R."/>
        </authorList>
    </citation>
    <scope>NUCLEOTIDE SEQUENCE [LARGE SCALE GENOMIC DNA]</scope>
    <source>
        <strain evidence="1">P6</strain>
    </source>
</reference>
<accession>A0ACC0VLB2</accession>
<evidence type="ECO:0000313" key="2">
    <source>
        <dbReference type="Proteomes" id="UP001163321"/>
    </source>
</evidence>